<protein>
    <submittedName>
        <fullName evidence="2">Uncharacterized protein</fullName>
    </submittedName>
</protein>
<feature type="compositionally biased region" description="Basic and acidic residues" evidence="1">
    <location>
        <begin position="94"/>
        <end position="107"/>
    </location>
</feature>
<name>A0A6C0CWE7_9ZZZZ</name>
<evidence type="ECO:0000256" key="1">
    <source>
        <dbReference type="SAM" id="MobiDB-lite"/>
    </source>
</evidence>
<organism evidence="2">
    <name type="scientific">viral metagenome</name>
    <dbReference type="NCBI Taxonomy" id="1070528"/>
    <lineage>
        <taxon>unclassified sequences</taxon>
        <taxon>metagenomes</taxon>
        <taxon>organismal metagenomes</taxon>
    </lineage>
</organism>
<dbReference type="AlphaFoldDB" id="A0A6C0CWE7"/>
<reference evidence="2" key="1">
    <citation type="journal article" date="2020" name="Nature">
        <title>Giant virus diversity and host interactions through global metagenomics.</title>
        <authorList>
            <person name="Schulz F."/>
            <person name="Roux S."/>
            <person name="Paez-Espino D."/>
            <person name="Jungbluth S."/>
            <person name="Walsh D.A."/>
            <person name="Denef V.J."/>
            <person name="McMahon K.D."/>
            <person name="Konstantinidis K.T."/>
            <person name="Eloe-Fadrosh E.A."/>
            <person name="Kyrpides N.C."/>
            <person name="Woyke T."/>
        </authorList>
    </citation>
    <scope>NUCLEOTIDE SEQUENCE</scope>
    <source>
        <strain evidence="2">GVMAG-M-3300023109-53</strain>
    </source>
</reference>
<evidence type="ECO:0000313" key="2">
    <source>
        <dbReference type="EMBL" id="QHT08838.1"/>
    </source>
</evidence>
<feature type="region of interest" description="Disordered" evidence="1">
    <location>
        <begin position="44"/>
        <end position="111"/>
    </location>
</feature>
<feature type="region of interest" description="Disordered" evidence="1">
    <location>
        <begin position="175"/>
        <end position="201"/>
    </location>
</feature>
<feature type="compositionally biased region" description="Basic and acidic residues" evidence="1">
    <location>
        <begin position="44"/>
        <end position="60"/>
    </location>
</feature>
<accession>A0A6C0CWE7</accession>
<feature type="compositionally biased region" description="Acidic residues" evidence="1">
    <location>
        <begin position="76"/>
        <end position="93"/>
    </location>
</feature>
<feature type="compositionally biased region" description="Basic residues" evidence="1">
    <location>
        <begin position="186"/>
        <end position="201"/>
    </location>
</feature>
<sequence length="201" mass="22864">MPARSYSRSKKGGAIAPEVNALENALQNIQSDVETAMTKLKELQDKSQEIQEQSLEKQTETETPAPLETEKTNTDNDTDSEEENEEEEEEEDKDKDKDEKEEIKLDDQSISINGFDGTVKQLKDSMKKKASQLSKNKRYKDKADSINKTLKDVNENAKNTNDVEEIVKSNTSLTFKNNNLMGGKKTVSHKKRKARRSRKTH</sequence>
<proteinExistence type="predicted"/>
<dbReference type="EMBL" id="MN739502">
    <property type="protein sequence ID" value="QHT08838.1"/>
    <property type="molecule type" value="Genomic_DNA"/>
</dbReference>